<proteinExistence type="predicted"/>
<accession>A0A8S0QSD8</accession>
<keyword evidence="2" id="KW-1185">Reference proteome</keyword>
<comment type="caution">
    <text evidence="1">The sequence shown here is derived from an EMBL/GenBank/DDBJ whole genome shotgun (WGS) entry which is preliminary data.</text>
</comment>
<sequence length="236" mass="26918">MRPLRSRPAMDQWGLERNQSVASSANAIAIAPHGRFDSSLYHDKRPLSYDMDSYYRYGERIRYRDHDAGRFTRVENLENGWAELLRKLDELKDQLTRSCDLGKKPNGLGTDRWMPKTPLNPYGRHHATSVQEGLTSSHGVNQKPLGPSYLKTIYSSYDRGHIPHITLVQQCESLILKGTSCPSSWGMVIFISQKYSVGLVVSRHLNSCNGRLMSTIQITTWISIATFLLHIHMKPF</sequence>
<reference evidence="1 2" key="1">
    <citation type="submission" date="2019-12" db="EMBL/GenBank/DDBJ databases">
        <authorList>
            <person name="Alioto T."/>
            <person name="Alioto T."/>
            <person name="Gomez Garrido J."/>
        </authorList>
    </citation>
    <scope>NUCLEOTIDE SEQUENCE [LARGE SCALE GENOMIC DNA]</scope>
</reference>
<gene>
    <name evidence="1" type="ORF">OLEA9_A052987</name>
</gene>
<dbReference type="OrthoDB" id="2020426at2759"/>
<dbReference type="EMBL" id="CACTIH010001894">
    <property type="protein sequence ID" value="CAA2967911.1"/>
    <property type="molecule type" value="Genomic_DNA"/>
</dbReference>
<dbReference type="Gramene" id="OE9A052987T1">
    <property type="protein sequence ID" value="OE9A052987C1"/>
    <property type="gene ID" value="OE9A052987"/>
</dbReference>
<dbReference type="AlphaFoldDB" id="A0A8S0QSD8"/>
<name>A0A8S0QSD8_OLEEU</name>
<evidence type="ECO:0000313" key="1">
    <source>
        <dbReference type="EMBL" id="CAA2967911.1"/>
    </source>
</evidence>
<evidence type="ECO:0000313" key="2">
    <source>
        <dbReference type="Proteomes" id="UP000594638"/>
    </source>
</evidence>
<protein>
    <submittedName>
        <fullName evidence="1">Uncharacterized protein</fullName>
    </submittedName>
</protein>
<dbReference type="Proteomes" id="UP000594638">
    <property type="component" value="Unassembled WGS sequence"/>
</dbReference>
<organism evidence="1 2">
    <name type="scientific">Olea europaea subsp. europaea</name>
    <dbReference type="NCBI Taxonomy" id="158383"/>
    <lineage>
        <taxon>Eukaryota</taxon>
        <taxon>Viridiplantae</taxon>
        <taxon>Streptophyta</taxon>
        <taxon>Embryophyta</taxon>
        <taxon>Tracheophyta</taxon>
        <taxon>Spermatophyta</taxon>
        <taxon>Magnoliopsida</taxon>
        <taxon>eudicotyledons</taxon>
        <taxon>Gunneridae</taxon>
        <taxon>Pentapetalae</taxon>
        <taxon>asterids</taxon>
        <taxon>lamiids</taxon>
        <taxon>Lamiales</taxon>
        <taxon>Oleaceae</taxon>
        <taxon>Oleeae</taxon>
        <taxon>Olea</taxon>
    </lineage>
</organism>